<dbReference type="Proteomes" id="UP001282284">
    <property type="component" value="Unassembled WGS sequence"/>
</dbReference>
<dbReference type="RefSeq" id="WP_317942119.1">
    <property type="nucleotide sequence ID" value="NZ_JAUBDI010000002.1"/>
</dbReference>
<protein>
    <submittedName>
        <fullName evidence="1">Uncharacterized protein</fullName>
    </submittedName>
</protein>
<reference evidence="1 2" key="1">
    <citation type="submission" date="2023-06" db="EMBL/GenBank/DDBJ databases">
        <title>Sporosarcina sp. nov., isolated from Korean traditional fermented seafood 'Jeotgal'.</title>
        <authorList>
            <person name="Yang A.I."/>
            <person name="Shin N.-R."/>
        </authorList>
    </citation>
    <scope>NUCLEOTIDE SEQUENCE [LARGE SCALE GENOMIC DNA]</scope>
    <source>
        <strain evidence="1 2">KCTC13119</strain>
    </source>
</reference>
<proteinExistence type="predicted"/>
<evidence type="ECO:0000313" key="1">
    <source>
        <dbReference type="EMBL" id="MDW0112226.1"/>
    </source>
</evidence>
<name>A0ABU4G5P7_9BACL</name>
<comment type="caution">
    <text evidence="1">The sequence shown here is derived from an EMBL/GenBank/DDBJ whole genome shotgun (WGS) entry which is preliminary data.</text>
</comment>
<evidence type="ECO:0000313" key="2">
    <source>
        <dbReference type="Proteomes" id="UP001282284"/>
    </source>
</evidence>
<sequence>MGQLTQEQINVDLFDEVQRLKKQVCGLENSLKIYKRENETFEKSTYIEDFMYEPKVDNKGEIPILIKVHGVEHTLGITENDAKMFYQIFTDKNL</sequence>
<gene>
    <name evidence="1" type="ORF">QT711_03450</name>
</gene>
<organism evidence="1 2">
    <name type="scientific">Sporosarcina saromensis</name>
    <dbReference type="NCBI Taxonomy" id="359365"/>
    <lineage>
        <taxon>Bacteria</taxon>
        <taxon>Bacillati</taxon>
        <taxon>Bacillota</taxon>
        <taxon>Bacilli</taxon>
        <taxon>Bacillales</taxon>
        <taxon>Caryophanaceae</taxon>
        <taxon>Sporosarcina</taxon>
    </lineage>
</organism>
<keyword evidence="2" id="KW-1185">Reference proteome</keyword>
<accession>A0ABU4G5P7</accession>
<dbReference type="EMBL" id="JAUBDI010000002">
    <property type="protein sequence ID" value="MDW0112226.1"/>
    <property type="molecule type" value="Genomic_DNA"/>
</dbReference>